<reference evidence="1" key="2">
    <citation type="journal article" date="2014" name="ISME J.">
        <title>Microbial stratification in low pH oxic and suboxic macroscopic growths along an acid mine drainage.</title>
        <authorList>
            <person name="Mendez-Garcia C."/>
            <person name="Mesa V."/>
            <person name="Sprenger R.R."/>
            <person name="Richter M."/>
            <person name="Diez M.S."/>
            <person name="Solano J."/>
            <person name="Bargiela R."/>
            <person name="Golyshina O.V."/>
            <person name="Manteca A."/>
            <person name="Ramos J.L."/>
            <person name="Gallego J.R."/>
            <person name="Llorente I."/>
            <person name="Martins Dos Santos V.A."/>
            <person name="Jensen O.N."/>
            <person name="Pelaez A.I."/>
            <person name="Sanchez J."/>
            <person name="Ferrer M."/>
        </authorList>
    </citation>
    <scope>NUCLEOTIDE SEQUENCE</scope>
</reference>
<evidence type="ECO:0000313" key="1">
    <source>
        <dbReference type="EMBL" id="EQD39020.1"/>
    </source>
</evidence>
<keyword evidence="1" id="KW-0489">Methyltransferase</keyword>
<name>T1AB38_9ZZZZ</name>
<proteinExistence type="predicted"/>
<protein>
    <submittedName>
        <fullName evidence="1">Putative RNA methylase domain protein</fullName>
    </submittedName>
</protein>
<dbReference type="AlphaFoldDB" id="T1AB38"/>
<dbReference type="GO" id="GO:0032259">
    <property type="term" value="P:methylation"/>
    <property type="evidence" value="ECO:0007669"/>
    <property type="project" value="UniProtKB-KW"/>
</dbReference>
<comment type="caution">
    <text evidence="1">The sequence shown here is derived from an EMBL/GenBank/DDBJ whole genome shotgun (WGS) entry which is preliminary data.</text>
</comment>
<dbReference type="InterPro" id="IPR029063">
    <property type="entry name" value="SAM-dependent_MTases_sf"/>
</dbReference>
<reference evidence="1" key="1">
    <citation type="submission" date="2013-08" db="EMBL/GenBank/DDBJ databases">
        <authorList>
            <person name="Mendez C."/>
            <person name="Richter M."/>
            <person name="Ferrer M."/>
            <person name="Sanchez J."/>
        </authorList>
    </citation>
    <scope>NUCLEOTIDE SEQUENCE</scope>
</reference>
<gene>
    <name evidence="1" type="ORF">B1B_15564</name>
</gene>
<dbReference type="EMBL" id="AUZY01010358">
    <property type="protein sequence ID" value="EQD39020.1"/>
    <property type="molecule type" value="Genomic_DNA"/>
</dbReference>
<organism evidence="1">
    <name type="scientific">mine drainage metagenome</name>
    <dbReference type="NCBI Taxonomy" id="410659"/>
    <lineage>
        <taxon>unclassified sequences</taxon>
        <taxon>metagenomes</taxon>
        <taxon>ecological metagenomes</taxon>
    </lineage>
</organism>
<keyword evidence="1" id="KW-0808">Transferase</keyword>
<sequence length="58" mass="6552">MLIEAGLLNFTVIGIDISQEMVVGSRLNLKFYGIHDYEVMRENFLEYSGELKVDSVGP</sequence>
<dbReference type="SUPFAM" id="SSF53335">
    <property type="entry name" value="S-adenosyl-L-methionine-dependent methyltransferases"/>
    <property type="match status" value="1"/>
</dbReference>
<accession>T1AB38</accession>
<dbReference type="Gene3D" id="3.40.50.150">
    <property type="entry name" value="Vaccinia Virus protein VP39"/>
    <property type="match status" value="1"/>
</dbReference>
<dbReference type="GO" id="GO:0008168">
    <property type="term" value="F:methyltransferase activity"/>
    <property type="evidence" value="ECO:0007669"/>
    <property type="project" value="UniProtKB-KW"/>
</dbReference>